<feature type="binding site" evidence="16">
    <location>
        <position position="112"/>
    </location>
    <ligand>
        <name>FAD</name>
        <dbReference type="ChEBI" id="CHEBI:57692"/>
    </ligand>
</feature>
<evidence type="ECO:0000256" key="17">
    <source>
        <dbReference type="SAM" id="SignalP"/>
    </source>
</evidence>
<evidence type="ECO:0000256" key="16">
    <source>
        <dbReference type="PIRSR" id="PIRSR000137-2"/>
    </source>
</evidence>
<evidence type="ECO:0000256" key="10">
    <source>
        <dbReference type="ARBA" id="ARBA00033986"/>
    </source>
</evidence>
<feature type="chain" id="PRO_5034470341" description="pyranose dehydrogenase (acceptor)" evidence="17">
    <location>
        <begin position="20"/>
        <end position="576"/>
    </location>
</feature>
<keyword evidence="17" id="KW-0732">Signal</keyword>
<protein>
    <recommendedName>
        <fullName evidence="5">pyranose dehydrogenase (acceptor)</fullName>
        <ecNumber evidence="5">1.1.99.29</ecNumber>
    </recommendedName>
</protein>
<evidence type="ECO:0000256" key="11">
    <source>
        <dbReference type="ARBA" id="ARBA00034010"/>
    </source>
</evidence>
<reference evidence="19 20" key="1">
    <citation type="journal article" date="2020" name="ISME J.">
        <title>Uncovering the hidden diversity of litter-decomposition mechanisms in mushroom-forming fungi.</title>
        <authorList>
            <person name="Floudas D."/>
            <person name="Bentzer J."/>
            <person name="Ahren D."/>
            <person name="Johansson T."/>
            <person name="Persson P."/>
            <person name="Tunlid A."/>
        </authorList>
    </citation>
    <scope>NUCLEOTIDE SEQUENCE [LARGE SCALE GENOMIC DNA]</scope>
    <source>
        <strain evidence="19 20">CBS 175.51</strain>
    </source>
</reference>
<dbReference type="InterPro" id="IPR007867">
    <property type="entry name" value="GMC_OxRtase_C"/>
</dbReference>
<dbReference type="PANTHER" id="PTHR11552:SF147">
    <property type="entry name" value="CHOLINE DEHYDROGENASE, MITOCHONDRIAL"/>
    <property type="match status" value="1"/>
</dbReference>
<evidence type="ECO:0000256" key="5">
    <source>
        <dbReference type="ARBA" id="ARBA00013177"/>
    </source>
</evidence>
<comment type="catalytic activity">
    <reaction evidence="12">
        <text>pyranose + acceptor = pyranos-3-ulose + reduced acceptor.</text>
        <dbReference type="EC" id="1.1.99.29"/>
    </reaction>
</comment>
<evidence type="ECO:0000256" key="2">
    <source>
        <dbReference type="ARBA" id="ARBA00004613"/>
    </source>
</evidence>
<comment type="catalytic activity">
    <reaction evidence="13">
        <text>a pyranoside + acceptor = a pyranosid-3-ulose + reduced acceptor.</text>
        <dbReference type="EC" id="1.1.99.29"/>
    </reaction>
</comment>
<dbReference type="PIRSF" id="PIRSF000137">
    <property type="entry name" value="Alcohol_oxidase"/>
    <property type="match status" value="1"/>
</dbReference>
<feature type="signal peptide" evidence="17">
    <location>
        <begin position="1"/>
        <end position="19"/>
    </location>
</feature>
<dbReference type="EMBL" id="JAACJK010000221">
    <property type="protein sequence ID" value="KAF5314554.1"/>
    <property type="molecule type" value="Genomic_DNA"/>
</dbReference>
<keyword evidence="7" id="KW-0285">Flavoprotein</keyword>
<dbReference type="InterPro" id="IPR012132">
    <property type="entry name" value="GMC_OxRdtase"/>
</dbReference>
<keyword evidence="20" id="KW-1185">Reference proteome</keyword>
<dbReference type="PANTHER" id="PTHR11552">
    <property type="entry name" value="GLUCOSE-METHANOL-CHOLINE GMC OXIDOREDUCTASE"/>
    <property type="match status" value="1"/>
</dbReference>
<dbReference type="Proteomes" id="UP000541558">
    <property type="component" value="Unassembled WGS sequence"/>
</dbReference>
<comment type="cofactor">
    <cofactor evidence="1 16">
        <name>FAD</name>
        <dbReference type="ChEBI" id="CHEBI:57692"/>
    </cofactor>
</comment>
<comment type="function">
    <text evidence="9">Catalyzes the single-oxidation or sequential double oxidation reaction of carbohydrates primarily at carbon-2 and/or carbon-3 with the concomitant reduction of the flavin. The enzyme exhibits a broad sugar substrate specificity, oxidizing different aldopyranoses to the corresponding C-1, C-2, C-3 or C-1,2, C-2,3 and C-3,4 (di)dehydro sugars with substrate-specific regioselectivity. Accepts only a narrow range of electron acceptors such as substituted benzoquinones and complexed metal ions and reacts extremely slowly with O(2) as acceptor. May play a role in the natural recycling of plant matter by oxidizing all major monosaccharides in lignocellulose and by reducing quinone compounds or reactive radical species generated during lignin depolymerization.</text>
</comment>
<evidence type="ECO:0000256" key="15">
    <source>
        <dbReference type="PIRSR" id="PIRSR000137-1"/>
    </source>
</evidence>
<proteinExistence type="inferred from homology"/>
<feature type="domain" description="Glucose-methanol-choline oxidoreductase N-terminal" evidence="18">
    <location>
        <begin position="303"/>
        <end position="317"/>
    </location>
</feature>
<dbReference type="OrthoDB" id="269227at2759"/>
<dbReference type="GO" id="GO:0050660">
    <property type="term" value="F:flavin adenine dinucleotide binding"/>
    <property type="evidence" value="ECO:0007669"/>
    <property type="project" value="InterPro"/>
</dbReference>
<evidence type="ECO:0000256" key="8">
    <source>
        <dbReference type="ARBA" id="ARBA00022827"/>
    </source>
</evidence>
<comment type="subunit">
    <text evidence="4">Monomer.</text>
</comment>
<evidence type="ECO:0000313" key="20">
    <source>
        <dbReference type="Proteomes" id="UP000541558"/>
    </source>
</evidence>
<comment type="catalytic activity">
    <reaction evidence="11">
        <text>pyranose + acceptor = pyranos-2,3-diulose + reduced acceptor.</text>
        <dbReference type="EC" id="1.1.99.29"/>
    </reaction>
</comment>
<evidence type="ECO:0000256" key="3">
    <source>
        <dbReference type="ARBA" id="ARBA00010790"/>
    </source>
</evidence>
<dbReference type="Pfam" id="PF00732">
    <property type="entry name" value="GMC_oxred_N"/>
    <property type="match status" value="1"/>
</dbReference>
<feature type="active site" description="Proton donor" evidence="15">
    <location>
        <position position="512"/>
    </location>
</feature>
<evidence type="ECO:0000313" key="19">
    <source>
        <dbReference type="EMBL" id="KAF5314554.1"/>
    </source>
</evidence>
<dbReference type="InterPro" id="IPR000172">
    <property type="entry name" value="GMC_OxRdtase_N"/>
</dbReference>
<keyword evidence="6" id="KW-0964">Secreted</keyword>
<dbReference type="PROSITE" id="PS00624">
    <property type="entry name" value="GMC_OXRED_2"/>
    <property type="match status" value="1"/>
</dbReference>
<feature type="binding site" evidence="16">
    <location>
        <begin position="120"/>
        <end position="123"/>
    </location>
    <ligand>
        <name>FAD</name>
        <dbReference type="ChEBI" id="CHEBI:57692"/>
    </ligand>
</feature>
<gene>
    <name evidence="19" type="ORF">D9611_007224</name>
</gene>
<evidence type="ECO:0000259" key="18">
    <source>
        <dbReference type="PROSITE" id="PS00624"/>
    </source>
</evidence>
<evidence type="ECO:0000256" key="13">
    <source>
        <dbReference type="ARBA" id="ARBA00034050"/>
    </source>
</evidence>
<dbReference type="GO" id="GO:0033718">
    <property type="term" value="F:pyranose dehydrogenase (acceptor) activity"/>
    <property type="evidence" value="ECO:0007669"/>
    <property type="project" value="UniProtKB-EC"/>
</dbReference>
<dbReference type="GO" id="GO:0005576">
    <property type="term" value="C:extracellular region"/>
    <property type="evidence" value="ECO:0007669"/>
    <property type="project" value="UniProtKB-SubCell"/>
</dbReference>
<accession>A0A8H5B0N7</accession>
<comment type="similarity">
    <text evidence="3">Belongs to the GMC oxidoreductase family.</text>
</comment>
<comment type="subcellular location">
    <subcellularLocation>
        <location evidence="2">Secreted</location>
    </subcellularLocation>
</comment>
<evidence type="ECO:0000256" key="12">
    <source>
        <dbReference type="ARBA" id="ARBA00034029"/>
    </source>
</evidence>
<dbReference type="Pfam" id="PF05199">
    <property type="entry name" value="GMC_oxred_C"/>
    <property type="match status" value="1"/>
</dbReference>
<dbReference type="InterPro" id="IPR036188">
    <property type="entry name" value="FAD/NAD-bd_sf"/>
</dbReference>
<organism evidence="19 20">
    <name type="scientific">Ephemerocybe angulata</name>
    <dbReference type="NCBI Taxonomy" id="980116"/>
    <lineage>
        <taxon>Eukaryota</taxon>
        <taxon>Fungi</taxon>
        <taxon>Dikarya</taxon>
        <taxon>Basidiomycota</taxon>
        <taxon>Agaricomycotina</taxon>
        <taxon>Agaricomycetes</taxon>
        <taxon>Agaricomycetidae</taxon>
        <taxon>Agaricales</taxon>
        <taxon>Agaricineae</taxon>
        <taxon>Psathyrellaceae</taxon>
        <taxon>Ephemerocybe</taxon>
    </lineage>
</organism>
<evidence type="ECO:0000256" key="6">
    <source>
        <dbReference type="ARBA" id="ARBA00022525"/>
    </source>
</evidence>
<comment type="catalytic activity">
    <reaction evidence="10">
        <text>pyranose + acceptor = pyranos-2-ulose + reduced acceptor.</text>
        <dbReference type="EC" id="1.1.99.29"/>
    </reaction>
</comment>
<sequence>MKLGALSLFFASGISIAYGKVYNSLSDLPNRQYDFIVVGGGTAGPVVASRLTENARFTVLLVEAGPDNEGVLAIQVPGLQNEIDYSKYDWGYNSIPQAAAGNRTIQMARGHVLGGSSSINGMVYTRGSADDYDQWAKLTGDSGWSWKSVFPYSKKNERWTPPPGGRNITGLYDPKVHGYEGNTRVSLRQTPAEPFDVKLFQTTKDLPEFPFSLDPNSGHALGLSWNQNAIGNGERSSAATAYLTTAVRARKNLDIVLNTQATRVLQTGSSRNTEIRTVELAPRSGGTTRKTFTASKEVILSAGAINSPQILMLSGIGDRKQLSALGIKTIVDLPSVGKDMPDHSVNFVSFFAANGTPAPPLDRAAALAEWTANRTGPLTEDFRMNTLWARIPDNATIWQNHTDPSSGKNAPHLELYFANTGDTAGAVIILVTPKSRGSVSLASTNPFDRPVIDLGYLTHPFDLEAIREGARILRRFFSGPAWADYIVGPTSPEPSSPEFDAAVKSTISTTFHYVGTTAMSKKGAKTGVVDPDLKVKGVKGLRVVDAGVIPFIPTAHTMAPTYIIAERAADLIKSAW</sequence>
<dbReference type="Gene3D" id="3.30.560.10">
    <property type="entry name" value="Glucose Oxidase, domain 3"/>
    <property type="match status" value="1"/>
</dbReference>
<dbReference type="SUPFAM" id="SSF54373">
    <property type="entry name" value="FAD-linked reductases, C-terminal domain"/>
    <property type="match status" value="1"/>
</dbReference>
<name>A0A8H5B0N7_9AGAR</name>
<dbReference type="SUPFAM" id="SSF51905">
    <property type="entry name" value="FAD/NAD(P)-binding domain"/>
    <property type="match status" value="1"/>
</dbReference>
<comment type="catalytic activity">
    <reaction evidence="14">
        <text>a pyranoside + acceptor = a pyranosid-3,4-diulose + reduced acceptor.</text>
        <dbReference type="EC" id="1.1.99.29"/>
    </reaction>
</comment>
<keyword evidence="8 16" id="KW-0274">FAD</keyword>
<dbReference type="EC" id="1.1.99.29" evidence="5"/>
<evidence type="ECO:0000256" key="4">
    <source>
        <dbReference type="ARBA" id="ARBA00011245"/>
    </source>
</evidence>
<evidence type="ECO:0000256" key="14">
    <source>
        <dbReference type="ARBA" id="ARBA00034059"/>
    </source>
</evidence>
<feature type="active site" description="Proton acceptor" evidence="15">
    <location>
        <position position="556"/>
    </location>
</feature>
<evidence type="ECO:0000256" key="7">
    <source>
        <dbReference type="ARBA" id="ARBA00022630"/>
    </source>
</evidence>
<comment type="caution">
    <text evidence="19">The sequence shown here is derived from an EMBL/GenBank/DDBJ whole genome shotgun (WGS) entry which is preliminary data.</text>
</comment>
<dbReference type="AlphaFoldDB" id="A0A8H5B0N7"/>
<dbReference type="Gene3D" id="3.50.50.60">
    <property type="entry name" value="FAD/NAD(P)-binding domain"/>
    <property type="match status" value="1"/>
</dbReference>
<evidence type="ECO:0000256" key="9">
    <source>
        <dbReference type="ARBA" id="ARBA00024699"/>
    </source>
</evidence>
<evidence type="ECO:0000256" key="1">
    <source>
        <dbReference type="ARBA" id="ARBA00001974"/>
    </source>
</evidence>